<gene>
    <name evidence="5" type="ORF">SAMN05720469_10117</name>
</gene>
<dbReference type="InterPro" id="IPR011330">
    <property type="entry name" value="Glyco_hydro/deAcase_b/a-brl"/>
</dbReference>
<evidence type="ECO:0000259" key="4">
    <source>
        <dbReference type="Pfam" id="PF03065"/>
    </source>
</evidence>
<comment type="similarity">
    <text evidence="1 3">Belongs to the glycosyl hydrolase 57 family.</text>
</comment>
<evidence type="ECO:0000313" key="5">
    <source>
        <dbReference type="EMBL" id="SHK08459.1"/>
    </source>
</evidence>
<protein>
    <submittedName>
        <fullName evidence="5">Glycosyl hydrolase family 57</fullName>
    </submittedName>
</protein>
<dbReference type="PANTHER" id="PTHR36306">
    <property type="entry name" value="ALPHA-AMYLASE-RELATED-RELATED"/>
    <property type="match status" value="1"/>
</dbReference>
<dbReference type="InterPro" id="IPR027291">
    <property type="entry name" value="Glyco_hydro_38_N_sf"/>
</dbReference>
<dbReference type="Proteomes" id="UP000184275">
    <property type="component" value="Unassembled WGS sequence"/>
</dbReference>
<dbReference type="AlphaFoldDB" id="A0A1M6PKH8"/>
<dbReference type="CDD" id="cd10797">
    <property type="entry name" value="GH57N_APU_like_1"/>
    <property type="match status" value="1"/>
</dbReference>
<organism evidence="5 6">
    <name type="scientific">Fibrobacter intestinalis</name>
    <dbReference type="NCBI Taxonomy" id="28122"/>
    <lineage>
        <taxon>Bacteria</taxon>
        <taxon>Pseudomonadati</taxon>
        <taxon>Fibrobacterota</taxon>
        <taxon>Fibrobacteria</taxon>
        <taxon>Fibrobacterales</taxon>
        <taxon>Fibrobacteraceae</taxon>
        <taxon>Fibrobacter</taxon>
    </lineage>
</organism>
<dbReference type="RefSeq" id="WP_073301572.1">
    <property type="nucleotide sequence ID" value="NZ_FRAW01000001.1"/>
</dbReference>
<dbReference type="GO" id="GO:0005975">
    <property type="term" value="P:carbohydrate metabolic process"/>
    <property type="evidence" value="ECO:0007669"/>
    <property type="project" value="InterPro"/>
</dbReference>
<evidence type="ECO:0000256" key="3">
    <source>
        <dbReference type="RuleBase" id="RU361196"/>
    </source>
</evidence>
<dbReference type="InterPro" id="IPR052046">
    <property type="entry name" value="GH57_Enzymes"/>
</dbReference>
<keyword evidence="2 3" id="KW-0119">Carbohydrate metabolism</keyword>
<dbReference type="PANTHER" id="PTHR36306:SF3">
    <property type="entry name" value="GLYCOSIDE HYDROLASE FAMILY 57"/>
    <property type="match status" value="1"/>
</dbReference>
<dbReference type="EMBL" id="FRAW01000001">
    <property type="protein sequence ID" value="SHK08459.1"/>
    <property type="molecule type" value="Genomic_DNA"/>
</dbReference>
<proteinExistence type="inferred from homology"/>
<accession>A0A1M6PKH8</accession>
<name>A0A1M6PKH8_9BACT</name>
<keyword evidence="6" id="KW-1185">Reference proteome</keyword>
<feature type="domain" description="Glycoside hydrolase family 57 N-terminal" evidence="4">
    <location>
        <begin position="104"/>
        <end position="294"/>
    </location>
</feature>
<dbReference type="Gene3D" id="3.20.110.10">
    <property type="entry name" value="Glycoside hydrolase 38, N terminal domain"/>
    <property type="match status" value="1"/>
</dbReference>
<evidence type="ECO:0000256" key="2">
    <source>
        <dbReference type="ARBA" id="ARBA00023277"/>
    </source>
</evidence>
<dbReference type="GO" id="GO:0016787">
    <property type="term" value="F:hydrolase activity"/>
    <property type="evidence" value="ECO:0007669"/>
    <property type="project" value="UniProtKB-KW"/>
</dbReference>
<dbReference type="Pfam" id="PF12055">
    <property type="entry name" value="DUF3536"/>
    <property type="match status" value="1"/>
</dbReference>
<dbReference type="InterPro" id="IPR021923">
    <property type="entry name" value="DUF3536"/>
</dbReference>
<reference evidence="6" key="1">
    <citation type="submission" date="2016-11" db="EMBL/GenBank/DDBJ databases">
        <authorList>
            <person name="Varghese N."/>
            <person name="Submissions S."/>
        </authorList>
    </citation>
    <scope>NUCLEOTIDE SEQUENCE [LARGE SCALE GENOMIC DNA]</scope>
    <source>
        <strain evidence="6">UWOS</strain>
    </source>
</reference>
<keyword evidence="5" id="KW-0378">Hydrolase</keyword>
<dbReference type="SUPFAM" id="SSF88713">
    <property type="entry name" value="Glycoside hydrolase/deacetylase"/>
    <property type="match status" value="1"/>
</dbReference>
<evidence type="ECO:0000313" key="6">
    <source>
        <dbReference type="Proteomes" id="UP000184275"/>
    </source>
</evidence>
<evidence type="ECO:0000256" key="1">
    <source>
        <dbReference type="ARBA" id="ARBA00006821"/>
    </source>
</evidence>
<dbReference type="Pfam" id="PF03065">
    <property type="entry name" value="Glyco_hydro_57"/>
    <property type="match status" value="1"/>
</dbReference>
<dbReference type="InterPro" id="IPR004300">
    <property type="entry name" value="Glyco_hydro_57_N"/>
</dbReference>
<sequence>MATQPLYFAIHGHFYQPPRENPWTGEIENQPSAAPFHDWNDRIAAQCYSPNAASRILSGSGRIQDIVNNYEYMSFNMGPTLMGWIRTHLPDTYRRIQEADAKTLKRLGHGNAIAQVYNHIIMPLASPEDRITQIRWGIRDFETHFGRKPEAMWLAETAINMDVVVDLIREGIRFTILSPTQAECFRPLDVKNAEWKGCENTDIDTTRPYRIYPVDADGKKICDGYLDVFFYNPWLSSAVGFEHLLRDANVFGKRIQDGFDPNRDEPQLVSIGTDGESYGHHEPFGDMCAAWLFQHYAPEHNMVPVNFGWFLEKFPPKYEVRLKNVHSEGCAWSCAHGVGRWYRDCGCSTGGGADWNQKWRTPLRDAMNFLKKFADDVFVREMEKISAVSPWDARNLYIDALIKPEEKERKEKFLDKILKDPKDKKARTTAIRLLEVEKFCMFSFTSCGWFFNDIEGLEPVQNMRYAERALELLRPFLPINHPLRDQFLSILGRATSNEHRWSGTEVFVRYAMPDMPVAFKLLAERAVVLHLGLEKFEEKSQLDSRLTASVVCSRKFETIVHASFDDADIGETTEATILALNDTMGRVTAVVFGGVRPEEVSFIPNFNATVKDLQMQFPTAYIVRMRNLMSDSLRHINQLLTNSRLEKVTQAFDGFAIQHGLSIDSLADQDHTLTDTMRKALSLEINAKIHEMALRYLKAHDETLLNEVHELVDEAKSLNTNFSFGGTGRMFHKKLSELIAAASEKNDELVIKHITGLISMAGWLNLYIDKTSLENQAFESYKRYIADSENPQSRALLPMFDWLNFERRTSERN</sequence>